<evidence type="ECO:0000313" key="3">
    <source>
        <dbReference type="EMBL" id="GIN22764.1"/>
    </source>
</evidence>
<feature type="transmembrane region" description="Helical" evidence="1">
    <location>
        <begin position="39"/>
        <end position="59"/>
    </location>
</feature>
<name>A0ABQ4KAL7_9BACI</name>
<dbReference type="EMBL" id="BOQT01000020">
    <property type="protein sequence ID" value="GIN22764.1"/>
    <property type="molecule type" value="Genomic_DNA"/>
</dbReference>
<feature type="domain" description="DUF58" evidence="2">
    <location>
        <begin position="205"/>
        <end position="396"/>
    </location>
</feature>
<gene>
    <name evidence="3" type="primary">yeaD</name>
    <name evidence="3" type="ORF">J1TS3_38980</name>
</gene>
<dbReference type="PANTHER" id="PTHR34351">
    <property type="entry name" value="SLR1927 PROTEIN-RELATED"/>
    <property type="match status" value="1"/>
</dbReference>
<dbReference type="Proteomes" id="UP000680279">
    <property type="component" value="Unassembled WGS sequence"/>
</dbReference>
<evidence type="ECO:0000313" key="4">
    <source>
        <dbReference type="Proteomes" id="UP000680279"/>
    </source>
</evidence>
<keyword evidence="4" id="KW-1185">Reference proteome</keyword>
<organism evidence="3 4">
    <name type="scientific">Siminovitchia fordii</name>
    <dbReference type="NCBI Taxonomy" id="254759"/>
    <lineage>
        <taxon>Bacteria</taxon>
        <taxon>Bacillati</taxon>
        <taxon>Bacillota</taxon>
        <taxon>Bacilli</taxon>
        <taxon>Bacillales</taxon>
        <taxon>Bacillaceae</taxon>
        <taxon>Siminovitchia</taxon>
    </lineage>
</organism>
<comment type="caution">
    <text evidence="3">The sequence shown here is derived from an EMBL/GenBank/DDBJ whole genome shotgun (WGS) entry which is preliminary data.</text>
</comment>
<keyword evidence="1" id="KW-0812">Transmembrane</keyword>
<reference evidence="3 4" key="1">
    <citation type="submission" date="2021-03" db="EMBL/GenBank/DDBJ databases">
        <title>Antimicrobial resistance genes in bacteria isolated from Japanese honey, and their potential for conferring macrolide and lincosamide resistance in the American foulbrood pathogen Paenibacillus larvae.</title>
        <authorList>
            <person name="Okamoto M."/>
            <person name="Kumagai M."/>
            <person name="Kanamori H."/>
            <person name="Takamatsu D."/>
        </authorList>
    </citation>
    <scope>NUCLEOTIDE SEQUENCE [LARGE SCALE GENOMIC DNA]</scope>
    <source>
        <strain evidence="3 4">J1TS3</strain>
    </source>
</reference>
<dbReference type="RefSeq" id="WP_018708073.1">
    <property type="nucleotide sequence ID" value="NZ_BOQT01000020.1"/>
</dbReference>
<evidence type="ECO:0000259" key="2">
    <source>
        <dbReference type="Pfam" id="PF01882"/>
    </source>
</evidence>
<proteinExistence type="predicted"/>
<protein>
    <recommendedName>
        <fullName evidence="2">DUF58 domain-containing protein</fullName>
    </recommendedName>
</protein>
<dbReference type="InterPro" id="IPR002881">
    <property type="entry name" value="DUF58"/>
</dbReference>
<keyword evidence="1" id="KW-1133">Transmembrane helix</keyword>
<evidence type="ECO:0000256" key="1">
    <source>
        <dbReference type="SAM" id="Phobius"/>
    </source>
</evidence>
<dbReference type="PANTHER" id="PTHR34351:SF2">
    <property type="entry name" value="DUF58 DOMAIN-CONTAINING PROTEIN"/>
    <property type="match status" value="1"/>
</dbReference>
<sequence>MLAVLSKLKKVKAILSFVTVFILLASAFAYAMFQGGFVSWFLFYSFLPFALYSILLFFYPMNFQVERSISPRMYNAGDDIEVNLTLIRKFPFPLLFLLIEDVMLDSLNQKEIKRVFFPGFKKHFKVTYTIRNAARGEHNFQYIRLKTGDALGLLSKGKRIPCKQAILVYPPYEDITYKSFRNLLDHGEGVSVSASRNSTSLVGGIREYEPGDRFSWIDWKASARSNQIMTKEFEASESNDFFIVLDTIPAKNFEGLVSFAASATRNIVRNGGKIGILIGGKERVLIPPRSGVGQEEAIFYQLAKVREDDSVGLEDHLEDQILAGQYTVFVVTSKLSKELVDGAAKMFNKKRRVIICLIKARGQKLTSEETALKAIAAGNGPIVHSFDEQNFRMAFAGVKKAR</sequence>
<dbReference type="Pfam" id="PF01882">
    <property type="entry name" value="DUF58"/>
    <property type="match status" value="1"/>
</dbReference>
<keyword evidence="1" id="KW-0472">Membrane</keyword>
<accession>A0ABQ4KAL7</accession>